<evidence type="ECO:0000313" key="2">
    <source>
        <dbReference type="EMBL" id="KAG1808391.1"/>
    </source>
</evidence>
<reference evidence="2" key="1">
    <citation type="journal article" date="2020" name="New Phytol.">
        <title>Comparative genomics reveals dynamic genome evolution in host specialist ectomycorrhizal fungi.</title>
        <authorList>
            <person name="Lofgren L.A."/>
            <person name="Nguyen N.H."/>
            <person name="Vilgalys R."/>
            <person name="Ruytinx J."/>
            <person name="Liao H.L."/>
            <person name="Branco S."/>
            <person name="Kuo A."/>
            <person name="LaButti K."/>
            <person name="Lipzen A."/>
            <person name="Andreopoulos W."/>
            <person name="Pangilinan J."/>
            <person name="Riley R."/>
            <person name="Hundley H."/>
            <person name="Na H."/>
            <person name="Barry K."/>
            <person name="Grigoriev I.V."/>
            <person name="Stajich J.E."/>
            <person name="Kennedy P.G."/>
        </authorList>
    </citation>
    <scope>NUCLEOTIDE SEQUENCE</scope>
    <source>
        <strain evidence="2">MN1</strain>
    </source>
</reference>
<organism evidence="2 3">
    <name type="scientific">Suillus subaureus</name>
    <dbReference type="NCBI Taxonomy" id="48587"/>
    <lineage>
        <taxon>Eukaryota</taxon>
        <taxon>Fungi</taxon>
        <taxon>Dikarya</taxon>
        <taxon>Basidiomycota</taxon>
        <taxon>Agaricomycotina</taxon>
        <taxon>Agaricomycetes</taxon>
        <taxon>Agaricomycetidae</taxon>
        <taxon>Boletales</taxon>
        <taxon>Suillineae</taxon>
        <taxon>Suillaceae</taxon>
        <taxon>Suillus</taxon>
    </lineage>
</organism>
<name>A0A9P7J8J6_9AGAM</name>
<keyword evidence="3" id="KW-1185">Reference proteome</keyword>
<dbReference type="Gene3D" id="1.20.1280.50">
    <property type="match status" value="1"/>
</dbReference>
<dbReference type="AlphaFoldDB" id="A0A9P7J8J6"/>
<evidence type="ECO:0000259" key="1">
    <source>
        <dbReference type="PROSITE" id="PS50181"/>
    </source>
</evidence>
<dbReference type="RefSeq" id="XP_041188606.1">
    <property type="nucleotide sequence ID" value="XM_041340910.1"/>
</dbReference>
<dbReference type="InterPro" id="IPR036047">
    <property type="entry name" value="F-box-like_dom_sf"/>
</dbReference>
<gene>
    <name evidence="2" type="ORF">BJ212DRAFT_1485020</name>
</gene>
<proteinExistence type="predicted"/>
<dbReference type="Pfam" id="PF12937">
    <property type="entry name" value="F-box-like"/>
    <property type="match status" value="1"/>
</dbReference>
<dbReference type="SUPFAM" id="SSF81383">
    <property type="entry name" value="F-box domain"/>
    <property type="match status" value="1"/>
</dbReference>
<dbReference type="OrthoDB" id="2745718at2759"/>
<dbReference type="Proteomes" id="UP000807769">
    <property type="component" value="Unassembled WGS sequence"/>
</dbReference>
<feature type="domain" description="F-box" evidence="1">
    <location>
        <begin position="2"/>
        <end position="50"/>
    </location>
</feature>
<evidence type="ECO:0000313" key="3">
    <source>
        <dbReference type="Proteomes" id="UP000807769"/>
    </source>
</evidence>
<protein>
    <recommendedName>
        <fullName evidence="1">F-box domain-containing protein</fullName>
    </recommendedName>
</protein>
<dbReference type="EMBL" id="JABBWG010000038">
    <property type="protein sequence ID" value="KAG1808391.1"/>
    <property type="molecule type" value="Genomic_DNA"/>
</dbReference>
<dbReference type="GeneID" id="64634926"/>
<comment type="caution">
    <text evidence="2">The sequence shown here is derived from an EMBL/GenBank/DDBJ whole genome shotgun (WGS) entry which is preliminary data.</text>
</comment>
<dbReference type="CDD" id="cd09917">
    <property type="entry name" value="F-box_SF"/>
    <property type="match status" value="1"/>
</dbReference>
<sequence length="552" mass="62746">MAVEFFSLPAELICHILLFLAPKDISHCAMTCKTFWNVAQNSVDIQYKLELYAQGLTETATLDSISLSRKMSLLEKLTSLWRSEFHLNTVFDKAVVAAAIDGLPPWLQYSSWTQSVKCGLWWMSTHGGLFIRDCNRIPNLSRTWLKHSLLSPDQPPIRLTVDPLQDLVVLVFSTVFVDVADTEEDHHVFWVEFRLASSQNPHPHSVCISLECTHTFDAPGLYHVFVTAPSICGDRVFIYYYLKNMENMTVSTTFIQIIDWRKGYAKRCLLLGGLDNLQQVHAVNQRTIVDFGLNSLTVYTLQELDGSLHPRLTYLLPKCRQSDMRFTVVHASPSFCGTAACTDLMPGHVPSPESQILVLEFLSGPQWRPLSVILVIDMIIFSGMALQSETHVQIPWSEWGPQHTCCFPHDRTHQISVFGSKIAYVLPQDHTPEPGQRLEELPDEGHFYIHIWDFNTRLITRSKHIYNPDSSDLPIRKPGVVTQSCFDEEIISNHPYTAIAYRTPFPTNGFRKLFLEQDRLTLIWSRIGAVDIQVVSPAQTEVGSVNVFVDEL</sequence>
<accession>A0A9P7J8J6</accession>
<dbReference type="InterPro" id="IPR001810">
    <property type="entry name" value="F-box_dom"/>
</dbReference>
<dbReference type="PROSITE" id="PS50181">
    <property type="entry name" value="FBOX"/>
    <property type="match status" value="1"/>
</dbReference>